<feature type="active site" description="Charge relay system" evidence="5">
    <location>
        <position position="206"/>
    </location>
</feature>
<dbReference type="InterPro" id="IPR023827">
    <property type="entry name" value="Peptidase_S8_Asp-AS"/>
</dbReference>
<dbReference type="InterPro" id="IPR010259">
    <property type="entry name" value="S8pro/Inhibitor_I9"/>
</dbReference>
<dbReference type="Gene3D" id="3.30.70.80">
    <property type="entry name" value="Peptidase S8 propeptide/proteinase inhibitor I9"/>
    <property type="match status" value="1"/>
</dbReference>
<dbReference type="PANTHER" id="PTHR10795">
    <property type="entry name" value="PROPROTEIN CONVERTASE SUBTILISIN/KEXIN"/>
    <property type="match status" value="1"/>
</dbReference>
<dbReference type="PROSITE" id="PS00136">
    <property type="entry name" value="SUBTILASE_ASP"/>
    <property type="match status" value="1"/>
</dbReference>
<dbReference type="InterPro" id="IPR037045">
    <property type="entry name" value="S8pro/Inhibitor_I9_sf"/>
</dbReference>
<evidence type="ECO:0000256" key="3">
    <source>
        <dbReference type="ARBA" id="ARBA00022801"/>
    </source>
</evidence>
<evidence type="ECO:0000256" key="8">
    <source>
        <dbReference type="SAM" id="SignalP"/>
    </source>
</evidence>
<dbReference type="InterPro" id="IPR015500">
    <property type="entry name" value="Peptidase_S8_subtilisin-rel"/>
</dbReference>
<sequence length="882" mass="89682">MPVPLPLARRSRIVAAGALALLVTAPAAAASTSATNPSAASPSATPTATAQGTAPTRATGPAKSTARGHFIVTLKAPPAAVAPRTKAPKGGRFQSTSAAVRDHRASLETTQRAVAARRSVAIERQFTVATNGFSARLDAGQVAALRSDPEVAAVDPVQRRRPTVYQTPDALGLTGTSGVWARVGAGSTPPTSAATAGRGVVVGVLDTGVWPENASFTGPALGTATTSTVGSAYSVDRGATTTLTKADGGTFRGSCTGAVGSNPVEVWTSALCNQKLVSARAFPTGDPDWRKTSPSAGNPDYWSPRDNDGHGTHTASTAAGREVDMGGAWGRSAGIAPGAAVAAYKVCWDFDGVDQDRDGINDNYCLDDSVVAAVDQAVLDGVDVLNYSISGSSDRVTDPVSLAFQRADAAGVAVVAAGSNDGPRAGTVDHVAPWVTTVAAASHTSPIAVADFSGRGPTSASGSGIIKPDLAAPGVGIVAGSVPWRSGWSTTAPSVYENMSGTSMASPHVAGLTALLEARHAREAAWTPSAIRSALMMTSVDTTTTDPFAQGAGYVAPAAALDPGLLLDATPEDMARFAQGQGVDTGRTPLDPTDLNLASIAVPLQGGDVRVTRRFTATRSGTWSVRASLPGYVVTAPASITATAGSPVTLSLVLRPSTATNGAWAKGRVMLTPTAGGSTLHLPIVSRSGFSQPGELSATGRSGRRPIRVASPTSGRFTPVTGLAAGRRDPGTVSQGGTWATPSLTVAAGSPLLRGDLVAANGADDLDLYLQRLDGSTWTTVGAAETESGDETLDVGSPAAGTYRFVVQGYAVTGTASFTLESFAVQSGRDAMFTVNPRTSLLTSGATATPWLVWQGLEPSRVYLGYVRYPTSARATLLRIAT</sequence>
<evidence type="ECO:0000256" key="7">
    <source>
        <dbReference type="SAM" id="MobiDB-lite"/>
    </source>
</evidence>
<dbReference type="PROSITE" id="PS00138">
    <property type="entry name" value="SUBTILASE_SER"/>
    <property type="match status" value="1"/>
</dbReference>
<reference evidence="11 12" key="1">
    <citation type="submission" date="2022-02" db="EMBL/GenBank/DDBJ databases">
        <title>Uncovering new skin microbiome diversity through culturing and metagenomics.</title>
        <authorList>
            <person name="Conlan S."/>
            <person name="Deming C."/>
            <person name="Nisc Comparative Sequencing Program N."/>
            <person name="Segre J.A."/>
        </authorList>
    </citation>
    <scope>NUCLEOTIDE SEQUENCE [LARGE SCALE GENOMIC DNA]</scope>
    <source>
        <strain evidence="11 12">ACRQZ</strain>
    </source>
</reference>
<feature type="region of interest" description="Disordered" evidence="7">
    <location>
        <begin position="33"/>
        <end position="65"/>
    </location>
</feature>
<name>A0ABS9Q2E6_9MICO</name>
<dbReference type="EMBL" id="JAKRCV010000024">
    <property type="protein sequence ID" value="MCG7322043.1"/>
    <property type="molecule type" value="Genomic_DNA"/>
</dbReference>
<dbReference type="Pfam" id="PF00082">
    <property type="entry name" value="Peptidase_S8"/>
    <property type="match status" value="1"/>
</dbReference>
<evidence type="ECO:0000313" key="11">
    <source>
        <dbReference type="EMBL" id="MCG7322043.1"/>
    </source>
</evidence>
<protein>
    <submittedName>
        <fullName evidence="11">S8 family serine peptidase</fullName>
    </submittedName>
</protein>
<dbReference type="InterPro" id="IPR036852">
    <property type="entry name" value="Peptidase_S8/S53_dom_sf"/>
</dbReference>
<comment type="caution">
    <text evidence="11">The sequence shown here is derived from an EMBL/GenBank/DDBJ whole genome shotgun (WGS) entry which is preliminary data.</text>
</comment>
<evidence type="ECO:0000313" key="12">
    <source>
        <dbReference type="Proteomes" id="UP001521931"/>
    </source>
</evidence>
<evidence type="ECO:0000259" key="10">
    <source>
        <dbReference type="Pfam" id="PF05922"/>
    </source>
</evidence>
<accession>A0ABS9Q2E6</accession>
<feature type="chain" id="PRO_5046819841" evidence="8">
    <location>
        <begin position="30"/>
        <end position="882"/>
    </location>
</feature>
<comment type="similarity">
    <text evidence="1 5 6">Belongs to the peptidase S8 family.</text>
</comment>
<dbReference type="SUPFAM" id="SSF52743">
    <property type="entry name" value="Subtilisin-like"/>
    <property type="match status" value="1"/>
</dbReference>
<evidence type="ECO:0000256" key="1">
    <source>
        <dbReference type="ARBA" id="ARBA00011073"/>
    </source>
</evidence>
<dbReference type="InterPro" id="IPR045051">
    <property type="entry name" value="SBT"/>
</dbReference>
<feature type="domain" description="Inhibitor I9" evidence="10">
    <location>
        <begin position="70"/>
        <end position="158"/>
    </location>
</feature>
<evidence type="ECO:0000256" key="5">
    <source>
        <dbReference type="PROSITE-ProRule" id="PRU01240"/>
    </source>
</evidence>
<keyword evidence="2 5" id="KW-0645">Protease</keyword>
<keyword evidence="12" id="KW-1185">Reference proteome</keyword>
<dbReference type="PRINTS" id="PR00723">
    <property type="entry name" value="SUBTILISIN"/>
</dbReference>
<dbReference type="Proteomes" id="UP001521931">
    <property type="component" value="Unassembled WGS sequence"/>
</dbReference>
<organism evidence="11 12">
    <name type="scientific">Arsenicicoccus bolidensis</name>
    <dbReference type="NCBI Taxonomy" id="229480"/>
    <lineage>
        <taxon>Bacteria</taxon>
        <taxon>Bacillati</taxon>
        <taxon>Actinomycetota</taxon>
        <taxon>Actinomycetes</taxon>
        <taxon>Micrococcales</taxon>
        <taxon>Intrasporangiaceae</taxon>
        <taxon>Arsenicicoccus</taxon>
    </lineage>
</organism>
<keyword evidence="4 5" id="KW-0720">Serine protease</keyword>
<dbReference type="Gene3D" id="2.60.120.380">
    <property type="match status" value="1"/>
</dbReference>
<feature type="active site" description="Charge relay system" evidence="5">
    <location>
        <position position="503"/>
    </location>
</feature>
<dbReference type="Pfam" id="PF05922">
    <property type="entry name" value="Inhibitor_I9"/>
    <property type="match status" value="1"/>
</dbReference>
<feature type="region of interest" description="Disordered" evidence="7">
    <location>
        <begin position="77"/>
        <end position="105"/>
    </location>
</feature>
<feature type="compositionally biased region" description="Low complexity" evidence="7">
    <location>
        <begin position="33"/>
        <end position="62"/>
    </location>
</feature>
<dbReference type="InterPro" id="IPR023828">
    <property type="entry name" value="Peptidase_S8_Ser-AS"/>
</dbReference>
<evidence type="ECO:0000256" key="6">
    <source>
        <dbReference type="RuleBase" id="RU003355"/>
    </source>
</evidence>
<feature type="signal peptide" evidence="8">
    <location>
        <begin position="1"/>
        <end position="29"/>
    </location>
</feature>
<feature type="region of interest" description="Disordered" evidence="7">
    <location>
        <begin position="691"/>
        <end position="738"/>
    </location>
</feature>
<evidence type="ECO:0000256" key="2">
    <source>
        <dbReference type="ARBA" id="ARBA00022670"/>
    </source>
</evidence>
<dbReference type="PROSITE" id="PS51892">
    <property type="entry name" value="SUBTILASE"/>
    <property type="match status" value="1"/>
</dbReference>
<evidence type="ECO:0000259" key="9">
    <source>
        <dbReference type="Pfam" id="PF00082"/>
    </source>
</evidence>
<feature type="active site" description="Charge relay system" evidence="5">
    <location>
        <position position="310"/>
    </location>
</feature>
<keyword evidence="3 5" id="KW-0378">Hydrolase</keyword>
<dbReference type="RefSeq" id="WP_239264033.1">
    <property type="nucleotide sequence ID" value="NZ_JAKRCV010000024.1"/>
</dbReference>
<feature type="region of interest" description="Disordered" evidence="7">
    <location>
        <begin position="283"/>
        <end position="316"/>
    </location>
</feature>
<dbReference type="InterPro" id="IPR000209">
    <property type="entry name" value="Peptidase_S8/S53_dom"/>
</dbReference>
<feature type="domain" description="Peptidase S8/S53" evidence="9">
    <location>
        <begin position="197"/>
        <end position="553"/>
    </location>
</feature>
<evidence type="ECO:0000256" key="4">
    <source>
        <dbReference type="ARBA" id="ARBA00022825"/>
    </source>
</evidence>
<keyword evidence="8" id="KW-0732">Signal</keyword>
<gene>
    <name evidence="11" type="ORF">MHL29_09105</name>
</gene>
<dbReference type="Gene3D" id="3.40.50.200">
    <property type="entry name" value="Peptidase S8/S53 domain"/>
    <property type="match status" value="1"/>
</dbReference>
<proteinExistence type="inferred from homology"/>